<sequence length="117" mass="13476">MIQKSVNNSSSEELTKMVNEKQKIKQILTIIEGLKVKRTTSEKVFEKMKTQDNYTFAFSEGKELKVGKKASYAFYVLDDGTFIFPYSDVNSLQEPLITIKKHKELLGEIKELSEVDF</sequence>
<dbReference type="AlphaFoldDB" id="A0A024QDJ6"/>
<reference evidence="2" key="2">
    <citation type="submission" date="2014-05" db="EMBL/GenBank/DDBJ databases">
        <title>Draft genome sequence of Virgibacillus massiliensis Vm-5.</title>
        <authorList>
            <person name="Khelaifia S."/>
            <person name="Croce O."/>
            <person name="Lagier J.C."/>
            <person name="Raoult D."/>
        </authorList>
    </citation>
    <scope>NUCLEOTIDE SEQUENCE [LARGE SCALE GENOMIC DNA]</scope>
    <source>
        <strain evidence="2">Vm-5</strain>
    </source>
</reference>
<organism evidence="1 2">
    <name type="scientific">Virgibacillus massiliensis</name>
    <dbReference type="NCBI Taxonomy" id="1462526"/>
    <lineage>
        <taxon>Bacteria</taxon>
        <taxon>Bacillati</taxon>
        <taxon>Bacillota</taxon>
        <taxon>Bacilli</taxon>
        <taxon>Bacillales</taxon>
        <taxon>Bacillaceae</taxon>
        <taxon>Virgibacillus</taxon>
    </lineage>
</organism>
<evidence type="ECO:0000313" key="2">
    <source>
        <dbReference type="Proteomes" id="UP000028875"/>
    </source>
</evidence>
<dbReference type="eggNOG" id="ENOG50338X5">
    <property type="taxonomic scope" value="Bacteria"/>
</dbReference>
<accession>A0A024QDJ6</accession>
<evidence type="ECO:0000313" key="1">
    <source>
        <dbReference type="EMBL" id="CDQ39991.1"/>
    </source>
</evidence>
<name>A0A024QDJ6_9BACI</name>
<reference evidence="1 2" key="1">
    <citation type="submission" date="2014-03" db="EMBL/GenBank/DDBJ databases">
        <authorList>
            <person name="Urmite Genomes U."/>
        </authorList>
    </citation>
    <scope>NUCLEOTIDE SEQUENCE [LARGE SCALE GENOMIC DNA]</scope>
    <source>
        <strain evidence="1 2">Vm-5</strain>
    </source>
</reference>
<proteinExistence type="predicted"/>
<dbReference type="STRING" id="1462526.BN990_02309"/>
<dbReference type="RefSeq" id="WP_038244121.1">
    <property type="nucleotide sequence ID" value="NZ_BNER01000004.1"/>
</dbReference>
<dbReference type="Proteomes" id="UP000028875">
    <property type="component" value="Unassembled WGS sequence"/>
</dbReference>
<protein>
    <submittedName>
        <fullName evidence="1">Uncharacterized protein</fullName>
    </submittedName>
</protein>
<dbReference type="OrthoDB" id="2878060at2"/>
<keyword evidence="2" id="KW-1185">Reference proteome</keyword>
<dbReference type="EMBL" id="CCDP010000001">
    <property type="protein sequence ID" value="CDQ39991.1"/>
    <property type="molecule type" value="Genomic_DNA"/>
</dbReference>
<gene>
    <name evidence="1" type="ORF">BN990_02309</name>
</gene>
<comment type="caution">
    <text evidence="1">The sequence shown here is derived from an EMBL/GenBank/DDBJ whole genome shotgun (WGS) entry which is preliminary data.</text>
</comment>